<evidence type="ECO:0000313" key="2">
    <source>
        <dbReference type="Proteomes" id="UP000696280"/>
    </source>
</evidence>
<dbReference type="AlphaFoldDB" id="A0A9N9PRI7"/>
<dbReference type="OrthoDB" id="10552005at2759"/>
<comment type="caution">
    <text evidence="1">The sequence shown here is derived from an EMBL/GenBank/DDBJ whole genome shotgun (WGS) entry which is preliminary data.</text>
</comment>
<reference evidence="1" key="1">
    <citation type="submission" date="2021-07" db="EMBL/GenBank/DDBJ databases">
        <authorList>
            <person name="Durling M."/>
        </authorList>
    </citation>
    <scope>NUCLEOTIDE SEQUENCE</scope>
</reference>
<proteinExistence type="predicted"/>
<gene>
    <name evidence="1" type="ORF">HYFRA_00003333</name>
</gene>
<dbReference type="EMBL" id="CAJVRL010000049">
    <property type="protein sequence ID" value="CAG8953135.1"/>
    <property type="molecule type" value="Genomic_DNA"/>
</dbReference>
<name>A0A9N9PRI7_9HELO</name>
<evidence type="ECO:0000313" key="1">
    <source>
        <dbReference type="EMBL" id="CAG8953135.1"/>
    </source>
</evidence>
<accession>A0A9N9PRI7</accession>
<dbReference type="Proteomes" id="UP000696280">
    <property type="component" value="Unassembled WGS sequence"/>
</dbReference>
<sequence length="106" mass="11720">MLGRKLYIYMRLSALLKPPEGLNLDASNTARPLYQGVEIEIWVIKGIRVGSVICAATDGAQWSMEDDLWIPRLCFDDAANAPVLLYIALDSIDRGTAAERGGYTEM</sequence>
<keyword evidence="2" id="KW-1185">Reference proteome</keyword>
<organism evidence="1 2">
    <name type="scientific">Hymenoscyphus fraxineus</name>
    <dbReference type="NCBI Taxonomy" id="746836"/>
    <lineage>
        <taxon>Eukaryota</taxon>
        <taxon>Fungi</taxon>
        <taxon>Dikarya</taxon>
        <taxon>Ascomycota</taxon>
        <taxon>Pezizomycotina</taxon>
        <taxon>Leotiomycetes</taxon>
        <taxon>Helotiales</taxon>
        <taxon>Helotiaceae</taxon>
        <taxon>Hymenoscyphus</taxon>
    </lineage>
</organism>
<protein>
    <submittedName>
        <fullName evidence="1">Uncharacterized protein</fullName>
    </submittedName>
</protein>